<evidence type="ECO:0000256" key="1">
    <source>
        <dbReference type="SAM" id="MobiDB-lite"/>
    </source>
</evidence>
<dbReference type="GO" id="GO:0000176">
    <property type="term" value="C:nuclear exosome (RNase complex)"/>
    <property type="evidence" value="ECO:0007669"/>
    <property type="project" value="TreeGrafter"/>
</dbReference>
<dbReference type="AlphaFoldDB" id="A0A1R1XXA1"/>
<dbReference type="GO" id="GO:0000175">
    <property type="term" value="F:3'-5'-RNA exonuclease activity"/>
    <property type="evidence" value="ECO:0007669"/>
    <property type="project" value="InterPro"/>
</dbReference>
<dbReference type="InterPro" id="IPR012337">
    <property type="entry name" value="RNaseH-like_sf"/>
</dbReference>
<evidence type="ECO:0000259" key="2">
    <source>
        <dbReference type="SMART" id="SM00474"/>
    </source>
</evidence>
<dbReference type="Pfam" id="PF01612">
    <property type="entry name" value="DNA_pol_A_exo1"/>
    <property type="match status" value="1"/>
</dbReference>
<protein>
    <submittedName>
        <fullName evidence="3">Exosome component 10</fullName>
    </submittedName>
</protein>
<accession>A0A1R1XXA1</accession>
<sequence length="503" mass="57391">MSTSRVDDDPMLVDRLSSIKNPLCREITSHSDTCFDLHNAAPSPANLAIASNDMSSSIINDYEQRLDSISISSSANVPIEMDSQASNCIVEDEQIQKLKRMFPNDLAFNSNKLDHITAVTDVCLDRISDDLDQIKNVSIRNLPKNKIRLLKKYTPPNTTTHNNDKNNDFSSKPDSANLKNQRPKKVKIKPQLFFLDQVDNFSQSPFSHKLKYKPHSFPYTSKNSLAKKAPTGETSSSNAKNVLIINDLLDECMLFNNKRLQKSLNLHKLAFDNENNLIFEKHPYAQEIKMYQIPERVYSRKSTQANYKPIRIDNIMLINTEEEFDAMILTLLNLPTTNGEGDIAIDLEHHDFHSYHGFTCLVQISSRSIDYIIDALLVRSFMHKLNLITADPKRVKVMHGSQNDIVWLQKDFGVYIVGLFDTNEAARPLPVEMVEYASSDTHFLLYIFDCLTNIMMGYDEPPRIEVEEKSRGRGENGNQVEKVEEFKPVEDNIDTLLDLIALK</sequence>
<reference evidence="4" key="1">
    <citation type="submission" date="2017-01" db="EMBL/GenBank/DDBJ databases">
        <authorList>
            <person name="Wang Y."/>
            <person name="White M."/>
            <person name="Kvist S."/>
            <person name="Moncalvo J.-M."/>
        </authorList>
    </citation>
    <scope>NUCLEOTIDE SEQUENCE [LARGE SCALE GENOMIC DNA]</scope>
    <source>
        <strain evidence="4">ID-206-W2</strain>
    </source>
</reference>
<dbReference type="GO" id="GO:0071037">
    <property type="term" value="P:nuclear polyadenylation-dependent snRNA catabolic process"/>
    <property type="evidence" value="ECO:0007669"/>
    <property type="project" value="TreeGrafter"/>
</dbReference>
<dbReference type="Proteomes" id="UP000187429">
    <property type="component" value="Unassembled WGS sequence"/>
</dbReference>
<evidence type="ECO:0000313" key="4">
    <source>
        <dbReference type="Proteomes" id="UP000187429"/>
    </source>
</evidence>
<feature type="compositionally biased region" description="Polar residues" evidence="1">
    <location>
        <begin position="169"/>
        <end position="180"/>
    </location>
</feature>
<dbReference type="GO" id="GO:0071044">
    <property type="term" value="P:histone mRNA catabolic process"/>
    <property type="evidence" value="ECO:0007669"/>
    <property type="project" value="TreeGrafter"/>
</dbReference>
<dbReference type="GO" id="GO:0071035">
    <property type="term" value="P:nuclear polyadenylation-dependent rRNA catabolic process"/>
    <property type="evidence" value="ECO:0007669"/>
    <property type="project" value="TreeGrafter"/>
</dbReference>
<dbReference type="SUPFAM" id="SSF53098">
    <property type="entry name" value="Ribonuclease H-like"/>
    <property type="match status" value="1"/>
</dbReference>
<keyword evidence="4" id="KW-1185">Reference proteome</keyword>
<dbReference type="EMBL" id="LSSM01003047">
    <property type="protein sequence ID" value="OMJ19301.1"/>
    <property type="molecule type" value="Genomic_DNA"/>
</dbReference>
<feature type="region of interest" description="Disordered" evidence="1">
    <location>
        <begin position="150"/>
        <end position="183"/>
    </location>
</feature>
<organism evidence="3 4">
    <name type="scientific">Smittium culicis</name>
    <dbReference type="NCBI Taxonomy" id="133412"/>
    <lineage>
        <taxon>Eukaryota</taxon>
        <taxon>Fungi</taxon>
        <taxon>Fungi incertae sedis</taxon>
        <taxon>Zoopagomycota</taxon>
        <taxon>Kickxellomycotina</taxon>
        <taxon>Harpellomycetes</taxon>
        <taxon>Harpellales</taxon>
        <taxon>Legeriomycetaceae</taxon>
        <taxon>Smittium</taxon>
    </lineage>
</organism>
<dbReference type="GO" id="GO:0071039">
    <property type="term" value="P:nuclear polyadenylation-dependent CUT catabolic process"/>
    <property type="evidence" value="ECO:0007669"/>
    <property type="project" value="TreeGrafter"/>
</dbReference>
<dbReference type="GO" id="GO:0003727">
    <property type="term" value="F:single-stranded RNA binding"/>
    <property type="evidence" value="ECO:0007669"/>
    <property type="project" value="TreeGrafter"/>
</dbReference>
<dbReference type="InterPro" id="IPR036397">
    <property type="entry name" value="RNaseH_sf"/>
</dbReference>
<dbReference type="GO" id="GO:0071036">
    <property type="term" value="P:nuclear polyadenylation-dependent snoRNA catabolic process"/>
    <property type="evidence" value="ECO:0007669"/>
    <property type="project" value="TreeGrafter"/>
</dbReference>
<dbReference type="PANTHER" id="PTHR12124:SF47">
    <property type="entry name" value="EXOSOME COMPONENT 10"/>
    <property type="match status" value="1"/>
</dbReference>
<dbReference type="GO" id="GO:0071051">
    <property type="term" value="P:poly(A)-dependent snoRNA 3'-end processing"/>
    <property type="evidence" value="ECO:0007669"/>
    <property type="project" value="TreeGrafter"/>
</dbReference>
<feature type="domain" description="3'-5' exonuclease" evidence="2">
    <location>
        <begin position="315"/>
        <end position="498"/>
    </location>
</feature>
<evidence type="ECO:0000313" key="3">
    <source>
        <dbReference type="EMBL" id="OMJ19301.1"/>
    </source>
</evidence>
<dbReference type="PANTHER" id="PTHR12124">
    <property type="entry name" value="POLYMYOSITIS/SCLERODERMA AUTOANTIGEN-RELATED"/>
    <property type="match status" value="1"/>
</dbReference>
<comment type="caution">
    <text evidence="3">The sequence shown here is derived from an EMBL/GenBank/DDBJ whole genome shotgun (WGS) entry which is preliminary data.</text>
</comment>
<gene>
    <name evidence="3" type="ORF">AYI69_g6677</name>
</gene>
<dbReference type="SMART" id="SM00474">
    <property type="entry name" value="35EXOc"/>
    <property type="match status" value="1"/>
</dbReference>
<dbReference type="GO" id="GO:0005730">
    <property type="term" value="C:nucleolus"/>
    <property type="evidence" value="ECO:0007669"/>
    <property type="project" value="TreeGrafter"/>
</dbReference>
<dbReference type="InterPro" id="IPR045092">
    <property type="entry name" value="Rrp6-like"/>
</dbReference>
<dbReference type="GO" id="GO:0071040">
    <property type="term" value="P:nuclear polyadenylation-dependent antisense transcript catabolic process"/>
    <property type="evidence" value="ECO:0007669"/>
    <property type="project" value="TreeGrafter"/>
</dbReference>
<dbReference type="GO" id="GO:0071038">
    <property type="term" value="P:TRAMP-dependent tRNA surveillance pathway"/>
    <property type="evidence" value="ECO:0007669"/>
    <property type="project" value="TreeGrafter"/>
</dbReference>
<name>A0A1R1XXA1_9FUNG</name>
<dbReference type="OrthoDB" id="2250022at2759"/>
<dbReference type="Gene3D" id="3.30.420.10">
    <property type="entry name" value="Ribonuclease H-like superfamily/Ribonuclease H"/>
    <property type="match status" value="2"/>
</dbReference>
<dbReference type="InterPro" id="IPR002562">
    <property type="entry name" value="3'-5'_exonuclease_dom"/>
</dbReference>
<dbReference type="GO" id="GO:0000467">
    <property type="term" value="P:exonucleolytic trimming to generate mature 3'-end of 5.8S rRNA from tricistronic rRNA transcript (SSU-rRNA, 5.8S rRNA, LSU-rRNA)"/>
    <property type="evidence" value="ECO:0007669"/>
    <property type="project" value="InterPro"/>
</dbReference>
<proteinExistence type="predicted"/>